<name>A0ABP8NFZ3_9BACT</name>
<feature type="region of interest" description="Disordered" evidence="1">
    <location>
        <begin position="1"/>
        <end position="30"/>
    </location>
</feature>
<evidence type="ECO:0000313" key="2">
    <source>
        <dbReference type="EMBL" id="GAA4465144.1"/>
    </source>
</evidence>
<keyword evidence="3" id="KW-1185">Reference proteome</keyword>
<gene>
    <name evidence="2" type="ORF">GCM10023156_52520</name>
</gene>
<protein>
    <submittedName>
        <fullName evidence="2">Uncharacterized protein</fullName>
    </submittedName>
</protein>
<accession>A0ABP8NFZ3</accession>
<reference evidence="3" key="1">
    <citation type="journal article" date="2019" name="Int. J. Syst. Evol. Microbiol.">
        <title>The Global Catalogue of Microorganisms (GCM) 10K type strain sequencing project: providing services to taxonomists for standard genome sequencing and annotation.</title>
        <authorList>
            <consortium name="The Broad Institute Genomics Platform"/>
            <consortium name="The Broad Institute Genome Sequencing Center for Infectious Disease"/>
            <person name="Wu L."/>
            <person name="Ma J."/>
        </authorList>
    </citation>
    <scope>NUCLEOTIDE SEQUENCE [LARGE SCALE GENOMIC DNA]</scope>
    <source>
        <strain evidence="3">JCM 17759</strain>
    </source>
</reference>
<comment type="caution">
    <text evidence="2">The sequence shown here is derived from an EMBL/GenBank/DDBJ whole genome shotgun (WGS) entry which is preliminary data.</text>
</comment>
<dbReference type="Proteomes" id="UP001500840">
    <property type="component" value="Unassembled WGS sequence"/>
</dbReference>
<feature type="compositionally biased region" description="Basic and acidic residues" evidence="1">
    <location>
        <begin position="9"/>
        <end position="30"/>
    </location>
</feature>
<organism evidence="2 3">
    <name type="scientific">Novipirellula rosea</name>
    <dbReference type="NCBI Taxonomy" id="1031540"/>
    <lineage>
        <taxon>Bacteria</taxon>
        <taxon>Pseudomonadati</taxon>
        <taxon>Planctomycetota</taxon>
        <taxon>Planctomycetia</taxon>
        <taxon>Pirellulales</taxon>
        <taxon>Pirellulaceae</taxon>
        <taxon>Novipirellula</taxon>
    </lineage>
</organism>
<evidence type="ECO:0000313" key="3">
    <source>
        <dbReference type="Proteomes" id="UP001500840"/>
    </source>
</evidence>
<sequence length="83" mass="9533">MNEPPGIETGRRYRDLESKQTLREQNSRDRDVVHAMHEQGIALAEKCRLRAMRDWKIASQCDAIFATCFRAIQRVIGTGDEGK</sequence>
<proteinExistence type="predicted"/>
<dbReference type="EMBL" id="BAABGA010000073">
    <property type="protein sequence ID" value="GAA4465144.1"/>
    <property type="molecule type" value="Genomic_DNA"/>
</dbReference>
<evidence type="ECO:0000256" key="1">
    <source>
        <dbReference type="SAM" id="MobiDB-lite"/>
    </source>
</evidence>